<dbReference type="PANTHER" id="PTHR43396:SF3">
    <property type="entry name" value="FLAVOHEMOPROTEIN"/>
    <property type="match status" value="1"/>
</dbReference>
<dbReference type="InterPro" id="IPR000971">
    <property type="entry name" value="Globin"/>
</dbReference>
<proteinExistence type="inferred from homology"/>
<evidence type="ECO:0000313" key="7">
    <source>
        <dbReference type="EMBL" id="PXV64998.1"/>
    </source>
</evidence>
<dbReference type="PANTHER" id="PTHR43396">
    <property type="entry name" value="FLAVOHEMOPROTEIN"/>
    <property type="match status" value="1"/>
</dbReference>
<dbReference type="CDD" id="cd12131">
    <property type="entry name" value="HGbI-like"/>
    <property type="match status" value="1"/>
</dbReference>
<dbReference type="AlphaFoldDB" id="A0A318E7G0"/>
<keyword evidence="3" id="KW-0479">Metal-binding</keyword>
<dbReference type="EMBL" id="QICN01000011">
    <property type="protein sequence ID" value="PXV64998.1"/>
    <property type="molecule type" value="Genomic_DNA"/>
</dbReference>
<dbReference type="GO" id="GO:0005344">
    <property type="term" value="F:oxygen carrier activity"/>
    <property type="evidence" value="ECO:0007669"/>
    <property type="project" value="UniProtKB-KW"/>
</dbReference>
<dbReference type="RefSeq" id="WP_110266533.1">
    <property type="nucleotide sequence ID" value="NZ_CAWNXA010000011.1"/>
</dbReference>
<dbReference type="SUPFAM" id="SSF46458">
    <property type="entry name" value="Globin-like"/>
    <property type="match status" value="1"/>
</dbReference>
<organism evidence="7 8">
    <name type="scientific">Sinimarinibacterium flocculans</name>
    <dbReference type="NCBI Taxonomy" id="985250"/>
    <lineage>
        <taxon>Bacteria</taxon>
        <taxon>Pseudomonadati</taxon>
        <taxon>Pseudomonadota</taxon>
        <taxon>Gammaproteobacteria</taxon>
        <taxon>Nevskiales</taxon>
        <taxon>Nevskiaceae</taxon>
        <taxon>Sinimarinibacterium</taxon>
    </lineage>
</organism>
<dbReference type="GO" id="GO:0071500">
    <property type="term" value="P:cellular response to nitrosative stress"/>
    <property type="evidence" value="ECO:0007669"/>
    <property type="project" value="TreeGrafter"/>
</dbReference>
<dbReference type="GO" id="GO:0046872">
    <property type="term" value="F:metal ion binding"/>
    <property type="evidence" value="ECO:0007669"/>
    <property type="project" value="UniProtKB-KW"/>
</dbReference>
<accession>A0A318E7G0</accession>
<sequence length="132" mass="14977">MNAEQIRLVRETWKLILPMRAAVAELFYSKLFELEPRLRPLFKSDLERQGEKLIAMLDAAVRGLDHPHVLGPALKDLGQRHVRYGASENDYGTVAVSLLWTLEQSLGAAFTVDARRAWTEAYATIVAMMHSR</sequence>
<evidence type="ECO:0000256" key="2">
    <source>
        <dbReference type="ARBA" id="ARBA00022621"/>
    </source>
</evidence>
<comment type="caution">
    <text evidence="7">The sequence shown here is derived from an EMBL/GenBank/DDBJ whole genome shotgun (WGS) entry which is preliminary data.</text>
</comment>
<evidence type="ECO:0000313" key="8">
    <source>
        <dbReference type="Proteomes" id="UP000248330"/>
    </source>
</evidence>
<evidence type="ECO:0000256" key="3">
    <source>
        <dbReference type="ARBA" id="ARBA00022723"/>
    </source>
</evidence>
<dbReference type="PROSITE" id="PS01033">
    <property type="entry name" value="GLOBIN"/>
    <property type="match status" value="1"/>
</dbReference>
<evidence type="ECO:0000256" key="4">
    <source>
        <dbReference type="ARBA" id="ARBA00023004"/>
    </source>
</evidence>
<dbReference type="GO" id="GO:0071949">
    <property type="term" value="F:FAD binding"/>
    <property type="evidence" value="ECO:0007669"/>
    <property type="project" value="TreeGrafter"/>
</dbReference>
<keyword evidence="4" id="KW-0408">Iron</keyword>
<evidence type="ECO:0000256" key="1">
    <source>
        <dbReference type="ARBA" id="ARBA00022617"/>
    </source>
</evidence>
<keyword evidence="1 5" id="KW-0349">Heme</keyword>
<dbReference type="Gene3D" id="1.10.490.10">
    <property type="entry name" value="Globins"/>
    <property type="match status" value="1"/>
</dbReference>
<protein>
    <submittedName>
        <fullName evidence="7">Hemoglobin-like flavoprotein</fullName>
    </submittedName>
</protein>
<dbReference type="GO" id="GO:0020037">
    <property type="term" value="F:heme binding"/>
    <property type="evidence" value="ECO:0007669"/>
    <property type="project" value="InterPro"/>
</dbReference>
<keyword evidence="5" id="KW-0813">Transport</keyword>
<name>A0A318E7G0_9GAMM</name>
<keyword evidence="2 5" id="KW-0561">Oxygen transport</keyword>
<keyword evidence="8" id="KW-1185">Reference proteome</keyword>
<evidence type="ECO:0000256" key="5">
    <source>
        <dbReference type="RuleBase" id="RU000356"/>
    </source>
</evidence>
<dbReference type="Proteomes" id="UP000248330">
    <property type="component" value="Unassembled WGS sequence"/>
</dbReference>
<dbReference type="InterPro" id="IPR012292">
    <property type="entry name" value="Globin/Proto"/>
</dbReference>
<reference evidence="7 8" key="1">
    <citation type="submission" date="2018-04" db="EMBL/GenBank/DDBJ databases">
        <title>Genomic Encyclopedia of Type Strains, Phase IV (KMG-IV): sequencing the most valuable type-strain genomes for metagenomic binning, comparative biology and taxonomic classification.</title>
        <authorList>
            <person name="Goeker M."/>
        </authorList>
    </citation>
    <scope>NUCLEOTIDE SEQUENCE [LARGE SCALE GENOMIC DNA]</scope>
    <source>
        <strain evidence="7 8">DSM 104150</strain>
    </source>
</reference>
<dbReference type="InterPro" id="IPR009050">
    <property type="entry name" value="Globin-like_sf"/>
</dbReference>
<evidence type="ECO:0000259" key="6">
    <source>
        <dbReference type="PROSITE" id="PS01033"/>
    </source>
</evidence>
<dbReference type="GO" id="GO:0046210">
    <property type="term" value="P:nitric oxide catabolic process"/>
    <property type="evidence" value="ECO:0007669"/>
    <property type="project" value="TreeGrafter"/>
</dbReference>
<feature type="domain" description="Globin" evidence="6">
    <location>
        <begin position="1"/>
        <end position="132"/>
    </location>
</feature>
<gene>
    <name evidence="7" type="ORF">C8D93_111170</name>
</gene>
<dbReference type="OrthoDB" id="9801223at2"/>
<dbReference type="GO" id="GO:0008941">
    <property type="term" value="F:nitric oxide dioxygenase NAD(P)H activity"/>
    <property type="evidence" value="ECO:0007669"/>
    <property type="project" value="TreeGrafter"/>
</dbReference>
<dbReference type="Pfam" id="PF00042">
    <property type="entry name" value="Globin"/>
    <property type="match status" value="1"/>
</dbReference>
<dbReference type="GO" id="GO:0019825">
    <property type="term" value="F:oxygen binding"/>
    <property type="evidence" value="ECO:0007669"/>
    <property type="project" value="InterPro"/>
</dbReference>
<comment type="similarity">
    <text evidence="5">Belongs to the globin family.</text>
</comment>